<keyword evidence="3" id="KW-1185">Reference proteome</keyword>
<dbReference type="EMBL" id="CAJNOC010009483">
    <property type="protein sequence ID" value="CAF1129475.1"/>
    <property type="molecule type" value="Genomic_DNA"/>
</dbReference>
<feature type="region of interest" description="Disordered" evidence="1">
    <location>
        <begin position="61"/>
        <end position="85"/>
    </location>
</feature>
<reference evidence="2" key="1">
    <citation type="submission" date="2021-02" db="EMBL/GenBank/DDBJ databases">
        <authorList>
            <person name="Nowell W R."/>
        </authorList>
    </citation>
    <scope>NUCLEOTIDE SEQUENCE</scope>
    <source>
        <strain evidence="2">Ploen Becks lab</strain>
    </source>
</reference>
<name>A0A814R6W6_9BILA</name>
<accession>A0A814R6W6</accession>
<evidence type="ECO:0000313" key="2">
    <source>
        <dbReference type="EMBL" id="CAF1129475.1"/>
    </source>
</evidence>
<organism evidence="2 3">
    <name type="scientific">Brachionus calyciflorus</name>
    <dbReference type="NCBI Taxonomy" id="104777"/>
    <lineage>
        <taxon>Eukaryota</taxon>
        <taxon>Metazoa</taxon>
        <taxon>Spiralia</taxon>
        <taxon>Gnathifera</taxon>
        <taxon>Rotifera</taxon>
        <taxon>Eurotatoria</taxon>
        <taxon>Monogononta</taxon>
        <taxon>Pseudotrocha</taxon>
        <taxon>Ploima</taxon>
        <taxon>Brachionidae</taxon>
        <taxon>Brachionus</taxon>
    </lineage>
</organism>
<feature type="compositionally biased region" description="Basic and acidic residues" evidence="1">
    <location>
        <begin position="125"/>
        <end position="144"/>
    </location>
</feature>
<dbReference type="AlphaFoldDB" id="A0A814R6W6"/>
<evidence type="ECO:0000256" key="1">
    <source>
        <dbReference type="SAM" id="MobiDB-lite"/>
    </source>
</evidence>
<feature type="non-terminal residue" evidence="2">
    <location>
        <position position="1"/>
    </location>
</feature>
<evidence type="ECO:0000313" key="3">
    <source>
        <dbReference type="Proteomes" id="UP000663879"/>
    </source>
</evidence>
<feature type="region of interest" description="Disordered" evidence="1">
    <location>
        <begin position="111"/>
        <end position="178"/>
    </location>
</feature>
<protein>
    <submittedName>
        <fullName evidence="2">Uncharacterized protein</fullName>
    </submittedName>
</protein>
<dbReference type="Proteomes" id="UP000663879">
    <property type="component" value="Unassembled WGS sequence"/>
</dbReference>
<sequence>NSLNSNINLIEEKISRLSSKQYLDFKSLKSLDQQNEHEISQPNNLSLFNTNVDLNSNYLSPRNSFNNSQNSRHSSKSNKSKNSGLLSVQEIVDQESDVKIVTKESVYEKLTENNDSKSNNINLMKNKDDSVGENLQKAEEKQPDKPLNVRYPTKLRQAKVKNPNKEAQKKKKSLNDLSENLKENIKKNSEEKKLNLNNQKNRNLNQPITNLNNIGQEIKNENLTDKLDSYIDDYEDINRGRSVSPKIEPDLNSLRNEEFNLDFKKLAQFDDNGDHNIRTISNEPAKINKFMPKNLNFLNFDLNITRAFTFSYYTLPLNYIKFNRKLILIKENIDIIKRLVCVGKPSKKSQMKPFQSLNQEIKFYENLFEKLHNGKKSKDSPIKIKGDLFYLIYALLDDILKLANGLDENFQIGGLCPNEIFLLK</sequence>
<gene>
    <name evidence="2" type="ORF">OXX778_LOCUS22407</name>
</gene>
<proteinExistence type="predicted"/>
<comment type="caution">
    <text evidence="2">The sequence shown here is derived from an EMBL/GenBank/DDBJ whole genome shotgun (WGS) entry which is preliminary data.</text>
</comment>